<keyword evidence="3" id="KW-1185">Reference proteome</keyword>
<evidence type="ECO:0000313" key="2">
    <source>
        <dbReference type="EMBL" id="NDY58903.1"/>
    </source>
</evidence>
<sequence>MLPPGAAYVWALPAAAVALSVAGAIIYQAGSSCYQPMQMGDSVVYQPIPCP</sequence>
<dbReference type="Proteomes" id="UP000469724">
    <property type="component" value="Unassembled WGS sequence"/>
</dbReference>
<gene>
    <name evidence="2" type="ORF">G3N56_19380</name>
</gene>
<keyword evidence="1" id="KW-0812">Transmembrane</keyword>
<dbReference type="EMBL" id="JAAGRQ010000161">
    <property type="protein sequence ID" value="NDY58903.1"/>
    <property type="molecule type" value="Genomic_DNA"/>
</dbReference>
<reference evidence="2 3" key="1">
    <citation type="submission" date="2020-02" db="EMBL/GenBank/DDBJ databases">
        <title>Comparative genomics of sulfur disproportionating microorganisms.</title>
        <authorList>
            <person name="Ward L.M."/>
            <person name="Bertran E."/>
            <person name="Johnston D.T."/>
        </authorList>
    </citation>
    <scope>NUCLEOTIDE SEQUENCE [LARGE SCALE GENOMIC DNA]</scope>
    <source>
        <strain evidence="2 3">DSM 3696</strain>
    </source>
</reference>
<feature type="transmembrane region" description="Helical" evidence="1">
    <location>
        <begin position="6"/>
        <end position="27"/>
    </location>
</feature>
<keyword evidence="1" id="KW-0472">Membrane</keyword>
<accession>A0A7K3NSW1</accession>
<dbReference type="AlphaFoldDB" id="A0A7K3NSW1"/>
<comment type="caution">
    <text evidence="2">The sequence shown here is derived from an EMBL/GenBank/DDBJ whole genome shotgun (WGS) entry which is preliminary data.</text>
</comment>
<name>A0A7K3NSW1_9BACT</name>
<evidence type="ECO:0000313" key="3">
    <source>
        <dbReference type="Proteomes" id="UP000469724"/>
    </source>
</evidence>
<protein>
    <submittedName>
        <fullName evidence="2">Uncharacterized protein</fullName>
    </submittedName>
</protein>
<proteinExistence type="predicted"/>
<organism evidence="2 3">
    <name type="scientific">Desulfolutivibrio sulfodismutans</name>
    <dbReference type="NCBI Taxonomy" id="63561"/>
    <lineage>
        <taxon>Bacteria</taxon>
        <taxon>Pseudomonadati</taxon>
        <taxon>Thermodesulfobacteriota</taxon>
        <taxon>Desulfovibrionia</taxon>
        <taxon>Desulfovibrionales</taxon>
        <taxon>Desulfovibrionaceae</taxon>
        <taxon>Desulfolutivibrio</taxon>
    </lineage>
</organism>
<evidence type="ECO:0000256" key="1">
    <source>
        <dbReference type="SAM" id="Phobius"/>
    </source>
</evidence>
<keyword evidence="1" id="KW-1133">Transmembrane helix</keyword>